<dbReference type="AlphaFoldDB" id="A0A8S9JDN1"/>
<evidence type="ECO:0000256" key="8">
    <source>
        <dbReference type="SAM" id="Phobius"/>
    </source>
</evidence>
<evidence type="ECO:0000256" key="3">
    <source>
        <dbReference type="ARBA" id="ARBA00022448"/>
    </source>
</evidence>
<dbReference type="Gene3D" id="3.30.450.60">
    <property type="match status" value="1"/>
</dbReference>
<keyword evidence="8" id="KW-1133">Transmembrane helix</keyword>
<dbReference type="CDD" id="cd14830">
    <property type="entry name" value="Delta_COP_N"/>
    <property type="match status" value="1"/>
</dbReference>
<gene>
    <name evidence="9" type="ORF">F2Q68_00000132</name>
</gene>
<dbReference type="GO" id="GO:0030126">
    <property type="term" value="C:COPI vesicle coat"/>
    <property type="evidence" value="ECO:0007669"/>
    <property type="project" value="UniProtKB-UniRule"/>
</dbReference>
<keyword evidence="5 6" id="KW-0653">Protein transport</keyword>
<evidence type="ECO:0000256" key="2">
    <source>
        <dbReference type="ARBA" id="ARBA00011775"/>
    </source>
</evidence>
<feature type="transmembrane region" description="Helical" evidence="8">
    <location>
        <begin position="125"/>
        <end position="151"/>
    </location>
</feature>
<dbReference type="EMBL" id="QGKW02001660">
    <property type="protein sequence ID" value="KAF2580198.1"/>
    <property type="molecule type" value="Genomic_DNA"/>
</dbReference>
<comment type="subcellular location">
    <subcellularLocation>
        <location evidence="6 7">Cytoplasm</location>
    </subcellularLocation>
    <subcellularLocation>
        <location evidence="6 7">Cytoplasmic vesicle</location>
        <location evidence="6 7">COPI-coated vesicle membrane</location>
        <topology evidence="6 7">Peripheral membrane protein</topology>
        <orientation evidence="6 7">Cytoplasmic side</orientation>
    </subcellularLocation>
    <subcellularLocation>
        <location evidence="6 7">Golgi apparatus membrane</location>
        <topology evidence="6 7">Peripheral membrane protein</topology>
        <orientation evidence="6 7">Cytoplasmic side</orientation>
    </subcellularLocation>
</comment>
<comment type="subunit">
    <text evidence="2 6">Oligomeric complex that consists of at least the alpha, beta, beta', gamma, delta, epsilon and zeta subunits.</text>
</comment>
<dbReference type="FunFam" id="3.30.450.60:FF:000003">
    <property type="entry name" value="Coatomer subunit delta"/>
    <property type="match status" value="1"/>
</dbReference>
<keyword evidence="8" id="KW-0812">Transmembrane</keyword>
<comment type="caution">
    <text evidence="9">The sequence shown here is derived from an EMBL/GenBank/DDBJ whole genome shotgun (WGS) entry which is preliminary data.</text>
</comment>
<protein>
    <recommendedName>
        <fullName evidence="6">Coatomer subunit delta</fullName>
    </recommendedName>
</protein>
<dbReference type="InterPro" id="IPR027059">
    <property type="entry name" value="Coatomer_dsu"/>
</dbReference>
<evidence type="ECO:0000256" key="7">
    <source>
        <dbReference type="RuleBase" id="RU366052"/>
    </source>
</evidence>
<keyword evidence="4 6" id="KW-0963">Cytoplasm</keyword>
<dbReference type="PANTHER" id="PTHR10121">
    <property type="entry name" value="COATOMER SUBUNIT DELTA"/>
    <property type="match status" value="1"/>
</dbReference>
<organism evidence="9 10">
    <name type="scientific">Brassica cretica</name>
    <name type="common">Mustard</name>
    <dbReference type="NCBI Taxonomy" id="69181"/>
    <lineage>
        <taxon>Eukaryota</taxon>
        <taxon>Viridiplantae</taxon>
        <taxon>Streptophyta</taxon>
        <taxon>Embryophyta</taxon>
        <taxon>Tracheophyta</taxon>
        <taxon>Spermatophyta</taxon>
        <taxon>Magnoliopsida</taxon>
        <taxon>eudicotyledons</taxon>
        <taxon>Gunneridae</taxon>
        <taxon>Pentapetalae</taxon>
        <taxon>rosids</taxon>
        <taxon>malvids</taxon>
        <taxon>Brassicales</taxon>
        <taxon>Brassicaceae</taxon>
        <taxon>Brassiceae</taxon>
        <taxon>Brassica</taxon>
    </lineage>
</organism>
<dbReference type="Proteomes" id="UP000712281">
    <property type="component" value="Unassembled WGS sequence"/>
</dbReference>
<dbReference type="GO" id="GO:0015031">
    <property type="term" value="P:protein transport"/>
    <property type="evidence" value="ECO:0007669"/>
    <property type="project" value="UniProtKB-KW"/>
</dbReference>
<evidence type="ECO:0000313" key="10">
    <source>
        <dbReference type="Proteomes" id="UP000712281"/>
    </source>
</evidence>
<keyword evidence="6 8" id="KW-0472">Membrane</keyword>
<reference evidence="9" key="1">
    <citation type="submission" date="2019-12" db="EMBL/GenBank/DDBJ databases">
        <title>Genome sequencing and annotation of Brassica cretica.</title>
        <authorList>
            <person name="Studholme D.J."/>
            <person name="Sarris P.F."/>
        </authorList>
    </citation>
    <scope>NUCLEOTIDE SEQUENCE</scope>
    <source>
        <strain evidence="9">PFS-001/15</strain>
        <tissue evidence="9">Leaf</tissue>
    </source>
</reference>
<comment type="function">
    <text evidence="6">The coatomer is a cytosolic protein complex that binds to dilysine motifs and reversibly associates with Golgi non-clathrin-coated vesicles, which further mediate biosynthetic protein transport from the ER, via the Golgi up to the trans Golgi network. Coatomer complex is required for budding from Golgi membranes, and is essential for the retrograde Golgi-to-ER transport of dilysine-tagged proteins.</text>
</comment>
<name>A0A8S9JDN1_BRACR</name>
<dbReference type="SUPFAM" id="SSF64356">
    <property type="entry name" value="SNARE-like"/>
    <property type="match status" value="1"/>
</dbReference>
<accession>A0A8S9JDN1</accession>
<dbReference type="InterPro" id="IPR011012">
    <property type="entry name" value="Longin-like_dom_sf"/>
</dbReference>
<evidence type="ECO:0000256" key="6">
    <source>
        <dbReference type="RuleBase" id="RU364018"/>
    </source>
</evidence>
<dbReference type="GO" id="GO:0000139">
    <property type="term" value="C:Golgi membrane"/>
    <property type="evidence" value="ECO:0007669"/>
    <property type="project" value="UniProtKB-SubCell"/>
</dbReference>
<dbReference type="GO" id="GO:0051645">
    <property type="term" value="P:Golgi localization"/>
    <property type="evidence" value="ECO:0007669"/>
    <property type="project" value="TreeGrafter"/>
</dbReference>
<keyword evidence="3 6" id="KW-0813">Transport</keyword>
<evidence type="ECO:0000313" key="9">
    <source>
        <dbReference type="EMBL" id="KAF2580198.1"/>
    </source>
</evidence>
<sequence length="274" mass="31299">MVVTNASIVTKSGKGLLAAFPKLVGLEKQHTYFETENVRYVYQPIESLFLLLVTTKQSNILQDLDTLRLLSKLVPEYCVSLDEEGIGRANFDLVHAFDEVISLGHKEDVTVAQPGKLWRTMSHDIVSVILIVYTFVAVWFVGGLTIFHFYLMSTNQTTYENFRYRYDKKENPYKRGLLKNVKEVFFAKIPPSQLDLRAMVPEEDDVTIASEYQSEYSSSVRYDSEMGGKLTNRDSPKKLPMRARNLDNIDLSDDYDKSLATRDDVSLDLSSHLN</sequence>
<evidence type="ECO:0000256" key="4">
    <source>
        <dbReference type="ARBA" id="ARBA00022490"/>
    </source>
</evidence>
<evidence type="ECO:0000256" key="1">
    <source>
        <dbReference type="ARBA" id="ARBA00010516"/>
    </source>
</evidence>
<dbReference type="PANTHER" id="PTHR10121:SF5">
    <property type="entry name" value="MULTIFUNCTIONAL FUSION PROTEIN"/>
    <property type="match status" value="1"/>
</dbReference>
<dbReference type="GO" id="GO:0006890">
    <property type="term" value="P:retrograde vesicle-mediated transport, Golgi to endoplasmic reticulum"/>
    <property type="evidence" value="ECO:0007669"/>
    <property type="project" value="UniProtKB-UniRule"/>
</dbReference>
<evidence type="ECO:0000256" key="5">
    <source>
        <dbReference type="ARBA" id="ARBA00022927"/>
    </source>
</evidence>
<comment type="similarity">
    <text evidence="1 6">Belongs to the adaptor complexes medium subunit family. Delta-COP subfamily.</text>
</comment>
<proteinExistence type="inferred from homology"/>
<keyword evidence="6" id="KW-0333">Golgi apparatus</keyword>
<dbReference type="GO" id="GO:0006888">
    <property type="term" value="P:endoplasmic reticulum to Golgi vesicle-mediated transport"/>
    <property type="evidence" value="ECO:0007669"/>
    <property type="project" value="TreeGrafter"/>
</dbReference>
<keyword evidence="6" id="KW-0968">Cytoplasmic vesicle</keyword>
<keyword evidence="6" id="KW-0931">ER-Golgi transport</keyword>